<dbReference type="AlphaFoldDB" id="A0AAP0M4R6"/>
<accession>A0AAP0M4R6</accession>
<gene>
    <name evidence="2" type="ORF">WN944_004276</name>
</gene>
<dbReference type="EMBL" id="JBCGBO010000006">
    <property type="protein sequence ID" value="KAK9193579.1"/>
    <property type="molecule type" value="Genomic_DNA"/>
</dbReference>
<keyword evidence="1" id="KW-0175">Coiled coil</keyword>
<organism evidence="2 3">
    <name type="scientific">Citrus x changshan-huyou</name>
    <dbReference type="NCBI Taxonomy" id="2935761"/>
    <lineage>
        <taxon>Eukaryota</taxon>
        <taxon>Viridiplantae</taxon>
        <taxon>Streptophyta</taxon>
        <taxon>Embryophyta</taxon>
        <taxon>Tracheophyta</taxon>
        <taxon>Spermatophyta</taxon>
        <taxon>Magnoliopsida</taxon>
        <taxon>eudicotyledons</taxon>
        <taxon>Gunneridae</taxon>
        <taxon>Pentapetalae</taxon>
        <taxon>rosids</taxon>
        <taxon>malvids</taxon>
        <taxon>Sapindales</taxon>
        <taxon>Rutaceae</taxon>
        <taxon>Aurantioideae</taxon>
        <taxon>Citrus</taxon>
    </lineage>
</organism>
<feature type="coiled-coil region" evidence="1">
    <location>
        <begin position="51"/>
        <end position="135"/>
    </location>
</feature>
<evidence type="ECO:0000256" key="1">
    <source>
        <dbReference type="SAM" id="Coils"/>
    </source>
</evidence>
<comment type="caution">
    <text evidence="2">The sequence shown here is derived from an EMBL/GenBank/DDBJ whole genome shotgun (WGS) entry which is preliminary data.</text>
</comment>
<proteinExistence type="predicted"/>
<evidence type="ECO:0008006" key="4">
    <source>
        <dbReference type="Google" id="ProtNLM"/>
    </source>
</evidence>
<evidence type="ECO:0000313" key="3">
    <source>
        <dbReference type="Proteomes" id="UP001428341"/>
    </source>
</evidence>
<dbReference type="InterPro" id="IPR044951">
    <property type="entry name" value="SPC24-like"/>
</dbReference>
<keyword evidence="3" id="KW-1185">Reference proteome</keyword>
<dbReference type="Proteomes" id="UP001428341">
    <property type="component" value="Unassembled WGS sequence"/>
</dbReference>
<dbReference type="Gene3D" id="3.30.160.570">
    <property type="entry name" value="Ncd80 complex, Spc24 subunit"/>
    <property type="match status" value="1"/>
</dbReference>
<reference evidence="2 3" key="1">
    <citation type="submission" date="2024-05" db="EMBL/GenBank/DDBJ databases">
        <title>Haplotype-resolved chromosome-level genome assembly of Huyou (Citrus changshanensis).</title>
        <authorList>
            <person name="Miao C."/>
            <person name="Chen W."/>
            <person name="Wu Y."/>
            <person name="Wang L."/>
            <person name="Zhao S."/>
            <person name="Grierson D."/>
            <person name="Xu C."/>
            <person name="Chen K."/>
        </authorList>
    </citation>
    <scope>NUCLEOTIDE SEQUENCE [LARGE SCALE GENOMIC DNA]</scope>
    <source>
        <strain evidence="2">01-14</strain>
        <tissue evidence="2">Leaf</tissue>
    </source>
</reference>
<protein>
    <recommendedName>
        <fullName evidence="4">Kinetochore protein Spc24</fullName>
    </recommendedName>
</protein>
<dbReference type="PANTHER" id="PTHR35730:SF2">
    <property type="entry name" value="KINETOCHORE PROTEIN SPC24 HOMOLOG-RELATED"/>
    <property type="match status" value="1"/>
</dbReference>
<evidence type="ECO:0000313" key="2">
    <source>
        <dbReference type="EMBL" id="KAK9193579.1"/>
    </source>
</evidence>
<name>A0AAP0M4R6_9ROSI</name>
<dbReference type="PANTHER" id="PTHR35730">
    <property type="entry name" value="KINETOCHORE PROTEIN SPC24 HOMOLOG-RELATED"/>
    <property type="match status" value="1"/>
</dbReference>
<dbReference type="GO" id="GO:0051983">
    <property type="term" value="P:regulation of chromosome segregation"/>
    <property type="evidence" value="ECO:0007669"/>
    <property type="project" value="InterPro"/>
</dbReference>
<sequence>MGESSRKIDVDKLISYSDDLVEVLKDRRDIDSLTRCLSQSESLKSSCDADFNETLNAIRDYEERIDACKQKTERAKSDIAGEAEVDHLQIELEEELKKELIANEINDLERERVAIEEQKQTLKKFKQDELKAEMKLSMYASVTNIIPNLDDQSKIAGYIVDRDKKVIDKFEYDPAKMAASDICHNIWKAINL</sequence>